<proteinExistence type="predicted"/>
<reference evidence="1" key="1">
    <citation type="submission" date="2021-04" db="EMBL/GenBank/DDBJ databases">
        <title>Genomic sequence of Actinosynnema pretiosum subsp. pretiosum ATCC 31280 (C-14919).</title>
        <authorList>
            <person name="Bai L."/>
            <person name="Wang X."/>
            <person name="Xiao Y."/>
        </authorList>
    </citation>
    <scope>NUCLEOTIDE SEQUENCE</scope>
    <source>
        <strain evidence="1">ATCC 31280</strain>
    </source>
</reference>
<name>A0AA45L6L6_9PSEU</name>
<dbReference type="EMBL" id="CP073249">
    <property type="protein sequence ID" value="QUF04286.1"/>
    <property type="molecule type" value="Genomic_DNA"/>
</dbReference>
<evidence type="ECO:0000313" key="2">
    <source>
        <dbReference type="Proteomes" id="UP000677152"/>
    </source>
</evidence>
<gene>
    <name evidence="1" type="ORF">KCV87_34075</name>
</gene>
<accession>A0AA45L6L6</accession>
<protein>
    <recommendedName>
        <fullName evidence="3">Clp R domain-containing protein</fullName>
    </recommendedName>
</protein>
<dbReference type="Gene3D" id="1.10.1780.10">
    <property type="entry name" value="Clp, N-terminal domain"/>
    <property type="match status" value="2"/>
</dbReference>
<sequence>MTRALLGYDVLDVLRQAHRRAAGESAVGTEHVLAALVDKAAVPAGLLRGVTEVRSTVDEPPVGAPVPEVVGAVREIAHRERKAVVLTDAVEDALLDALRDAAESGAPDGPVLATAQHLGRALLRLPGTRVAELLSRNGFTPDEVRVEPVRVDKSFPLLLARADLLAGHDHPVKGAITGLFTRALGLGGALLFHLQALAGTQAVRGGRDATTPADLLLAVLVLDDLLRAHGESLKPELLPANDAAALLRSCGADARALRDLVPSGRVFMGRPFLVTPRVDGQEEDATRLSPAAERVLAAVRQRAQGGEPVGTRALVRELLDDEGREVAALLERQGVDVARLRAELA</sequence>
<evidence type="ECO:0000313" key="1">
    <source>
        <dbReference type="EMBL" id="QUF04286.1"/>
    </source>
</evidence>
<evidence type="ECO:0008006" key="3">
    <source>
        <dbReference type="Google" id="ProtNLM"/>
    </source>
</evidence>
<dbReference type="Proteomes" id="UP000677152">
    <property type="component" value="Chromosome"/>
</dbReference>
<dbReference type="InterPro" id="IPR036628">
    <property type="entry name" value="Clp_N_dom_sf"/>
</dbReference>
<dbReference type="AlphaFoldDB" id="A0AA45L6L6"/>
<organism evidence="1 2">
    <name type="scientific">Actinosynnema pretiosum subsp. pretiosum</name>
    <dbReference type="NCBI Taxonomy" id="103721"/>
    <lineage>
        <taxon>Bacteria</taxon>
        <taxon>Bacillati</taxon>
        <taxon>Actinomycetota</taxon>
        <taxon>Actinomycetes</taxon>
        <taxon>Pseudonocardiales</taxon>
        <taxon>Pseudonocardiaceae</taxon>
        <taxon>Actinosynnema</taxon>
    </lineage>
</organism>